<feature type="region of interest" description="Disordered" evidence="1">
    <location>
        <begin position="93"/>
        <end position="130"/>
    </location>
</feature>
<sequence length="130" mass="13858">MAKALTSGSFGARALKGRSPGVMTGGLGWQLANAAQLLQSAHWSEAVIKQPPDGAGIDIVSPPRLPILRELPGKRSKATTNFHAKRPAVAAPLTADWSPTHVQAKRRPCRRNRFPSPRPVRAGNAKATAR</sequence>
<evidence type="ECO:0000313" key="2">
    <source>
        <dbReference type="EMBL" id="SJM32010.1"/>
    </source>
</evidence>
<organism evidence="2 3">
    <name type="scientific">Mesorhizobium delmotii</name>
    <dbReference type="NCBI Taxonomy" id="1631247"/>
    <lineage>
        <taxon>Bacteria</taxon>
        <taxon>Pseudomonadati</taxon>
        <taxon>Pseudomonadota</taxon>
        <taxon>Alphaproteobacteria</taxon>
        <taxon>Hyphomicrobiales</taxon>
        <taxon>Phyllobacteriaceae</taxon>
        <taxon>Mesorhizobium</taxon>
    </lineage>
</organism>
<feature type="compositionally biased region" description="Basic residues" evidence="1">
    <location>
        <begin position="103"/>
        <end position="113"/>
    </location>
</feature>
<dbReference type="Proteomes" id="UP000245698">
    <property type="component" value="Unassembled WGS sequence"/>
</dbReference>
<accession>A0A2P9ALK8</accession>
<keyword evidence="3" id="KW-1185">Reference proteome</keyword>
<protein>
    <submittedName>
        <fullName evidence="2">Uncharacterized protein</fullName>
    </submittedName>
</protein>
<evidence type="ECO:0000313" key="3">
    <source>
        <dbReference type="Proteomes" id="UP000245698"/>
    </source>
</evidence>
<evidence type="ECO:0000256" key="1">
    <source>
        <dbReference type="SAM" id="MobiDB-lite"/>
    </source>
</evidence>
<dbReference type="AlphaFoldDB" id="A0A2P9ALK8"/>
<dbReference type="EMBL" id="FUIG01000029">
    <property type="protein sequence ID" value="SJM32010.1"/>
    <property type="molecule type" value="Genomic_DNA"/>
</dbReference>
<reference evidence="3" key="1">
    <citation type="submission" date="2016-12" db="EMBL/GenBank/DDBJ databases">
        <authorList>
            <person name="Brunel B."/>
        </authorList>
    </citation>
    <scope>NUCLEOTIDE SEQUENCE [LARGE SCALE GENOMIC DNA]</scope>
</reference>
<name>A0A2P9ALK8_9HYPH</name>
<proteinExistence type="predicted"/>
<gene>
    <name evidence="2" type="ORF">BQ8482_220181</name>
</gene>